<keyword evidence="4" id="KW-0862">Zinc</keyword>
<dbReference type="InterPro" id="IPR036866">
    <property type="entry name" value="RibonucZ/Hydroxyglut_hydro"/>
</dbReference>
<keyword evidence="2" id="KW-0479">Metal-binding</keyword>
<comment type="similarity">
    <text evidence="1">Belongs to the metallo-beta-lactamase superfamily.</text>
</comment>
<name>A0A438N446_EXOME</name>
<evidence type="ECO:0000313" key="6">
    <source>
        <dbReference type="EMBL" id="RVX70504.1"/>
    </source>
</evidence>
<evidence type="ECO:0000256" key="1">
    <source>
        <dbReference type="ARBA" id="ARBA00007749"/>
    </source>
</evidence>
<dbReference type="AlphaFoldDB" id="A0A438N446"/>
<dbReference type="GO" id="GO:0016787">
    <property type="term" value="F:hydrolase activity"/>
    <property type="evidence" value="ECO:0007669"/>
    <property type="project" value="UniProtKB-KW"/>
</dbReference>
<dbReference type="EMBL" id="NAJM01000022">
    <property type="protein sequence ID" value="RVX70504.1"/>
    <property type="molecule type" value="Genomic_DNA"/>
</dbReference>
<protein>
    <recommendedName>
        <fullName evidence="5">Metallo-beta-lactamase domain-containing protein</fullName>
    </recommendedName>
</protein>
<evidence type="ECO:0000256" key="3">
    <source>
        <dbReference type="ARBA" id="ARBA00022801"/>
    </source>
</evidence>
<sequence>MMTNSADGDRNVTKPALNIPASSSTVSVKIIDISTIANVPMHALVTPQVSGIQVAEDAPSYSFLIEHPSGQKVLFDLGIRKDWHNLAPAIVERFKKVGHRPMAKKNVSEILDESGIGKDSIQAVIWSHSHWDHVGDMSTFGPGVDLVVGPGFTDYFLKDESGNSALGGVLPSDVEGRRVREINFTKGPNVTKIGQFPAHDFFGDGSLYLLDTPGHCVAHLCALVRTTTSPDTFVFLGGDAAHHCGEIRPSVYSPLPKSMPLPDAKGHIVPTCPGSWYEDLQLSRNRDPKGPLWQPSFGHDMEQTMITLGHVQEYDGDESVFIILAHDPSLRAPDVPFFPSPVNDWKERGLSQKYKWAWVATIMAGMQVQEETK</sequence>
<dbReference type="PANTHER" id="PTHR42978:SF5">
    <property type="entry name" value="METALLO-BETA-LACTAMASE DOMAIN-CONTAINING PROTEIN"/>
    <property type="match status" value="1"/>
</dbReference>
<evidence type="ECO:0000256" key="2">
    <source>
        <dbReference type="ARBA" id="ARBA00022723"/>
    </source>
</evidence>
<dbReference type="PANTHER" id="PTHR42978">
    <property type="entry name" value="QUORUM-QUENCHING LACTONASE YTNP-RELATED-RELATED"/>
    <property type="match status" value="1"/>
</dbReference>
<dbReference type="Pfam" id="PF00753">
    <property type="entry name" value="Lactamase_B"/>
    <property type="match status" value="1"/>
</dbReference>
<reference evidence="6 7" key="1">
    <citation type="submission" date="2017-03" db="EMBL/GenBank/DDBJ databases">
        <title>Genomes of endolithic fungi from Antarctica.</title>
        <authorList>
            <person name="Coleine C."/>
            <person name="Masonjones S."/>
            <person name="Stajich J.E."/>
        </authorList>
    </citation>
    <scope>NUCLEOTIDE SEQUENCE [LARGE SCALE GENOMIC DNA]</scope>
    <source>
        <strain evidence="6 7">CCFEE 6314</strain>
    </source>
</reference>
<evidence type="ECO:0000256" key="4">
    <source>
        <dbReference type="ARBA" id="ARBA00022833"/>
    </source>
</evidence>
<feature type="domain" description="Metallo-beta-lactamase" evidence="5">
    <location>
        <begin position="59"/>
        <end position="299"/>
    </location>
</feature>
<dbReference type="OrthoDB" id="10250730at2759"/>
<gene>
    <name evidence="6" type="ORF">B0A52_05155</name>
</gene>
<dbReference type="InterPro" id="IPR051013">
    <property type="entry name" value="MBL_superfamily_lactonases"/>
</dbReference>
<dbReference type="CDD" id="cd07730">
    <property type="entry name" value="metallo-hydrolase-like_MBL-fold"/>
    <property type="match status" value="1"/>
</dbReference>
<dbReference type="GO" id="GO:0046872">
    <property type="term" value="F:metal ion binding"/>
    <property type="evidence" value="ECO:0007669"/>
    <property type="project" value="UniProtKB-KW"/>
</dbReference>
<dbReference type="SUPFAM" id="SSF56281">
    <property type="entry name" value="Metallo-hydrolase/oxidoreductase"/>
    <property type="match status" value="1"/>
</dbReference>
<dbReference type="InterPro" id="IPR001279">
    <property type="entry name" value="Metallo-B-lactamas"/>
</dbReference>
<dbReference type="VEuPathDB" id="FungiDB:PV10_05076"/>
<organism evidence="6 7">
    <name type="scientific">Exophiala mesophila</name>
    <name type="common">Black yeast-like fungus</name>
    <dbReference type="NCBI Taxonomy" id="212818"/>
    <lineage>
        <taxon>Eukaryota</taxon>
        <taxon>Fungi</taxon>
        <taxon>Dikarya</taxon>
        <taxon>Ascomycota</taxon>
        <taxon>Pezizomycotina</taxon>
        <taxon>Eurotiomycetes</taxon>
        <taxon>Chaetothyriomycetidae</taxon>
        <taxon>Chaetothyriales</taxon>
        <taxon>Herpotrichiellaceae</taxon>
        <taxon>Exophiala</taxon>
    </lineage>
</organism>
<dbReference type="Gene3D" id="3.60.15.10">
    <property type="entry name" value="Ribonuclease Z/Hydroxyacylglutathione hydrolase-like"/>
    <property type="match status" value="1"/>
</dbReference>
<keyword evidence="3" id="KW-0378">Hydrolase</keyword>
<proteinExistence type="inferred from homology"/>
<dbReference type="Proteomes" id="UP000288859">
    <property type="component" value="Unassembled WGS sequence"/>
</dbReference>
<evidence type="ECO:0000313" key="7">
    <source>
        <dbReference type="Proteomes" id="UP000288859"/>
    </source>
</evidence>
<accession>A0A438N446</accession>
<dbReference type="SMART" id="SM00849">
    <property type="entry name" value="Lactamase_B"/>
    <property type="match status" value="1"/>
</dbReference>
<evidence type="ECO:0000259" key="5">
    <source>
        <dbReference type="SMART" id="SM00849"/>
    </source>
</evidence>
<comment type="caution">
    <text evidence="6">The sequence shown here is derived from an EMBL/GenBank/DDBJ whole genome shotgun (WGS) entry which is preliminary data.</text>
</comment>